<protein>
    <submittedName>
        <fullName evidence="3">Type III-B CRISPR module RAMP protein Cmr4</fullName>
    </submittedName>
</protein>
<dbReference type="Pfam" id="PF03787">
    <property type="entry name" value="RAMPs"/>
    <property type="match status" value="1"/>
</dbReference>
<evidence type="ECO:0000256" key="1">
    <source>
        <dbReference type="ARBA" id="ARBA00023118"/>
    </source>
</evidence>
<evidence type="ECO:0000259" key="2">
    <source>
        <dbReference type="Pfam" id="PF03787"/>
    </source>
</evidence>
<dbReference type="GO" id="GO:0051607">
    <property type="term" value="P:defense response to virus"/>
    <property type="evidence" value="ECO:0007669"/>
    <property type="project" value="UniProtKB-KW"/>
</dbReference>
<keyword evidence="4" id="KW-1185">Reference proteome</keyword>
<accession>A0AAW9S3M1</accession>
<reference evidence="3 4" key="1">
    <citation type="submission" date="2024-04" db="EMBL/GenBank/DDBJ databases">
        <title>Novel genus in family Flammeovirgaceae.</title>
        <authorList>
            <person name="Nguyen T.H."/>
            <person name="Vuong T.Q."/>
            <person name="Le H."/>
            <person name="Kim S.-G."/>
        </authorList>
    </citation>
    <scope>NUCLEOTIDE SEQUENCE [LARGE SCALE GENOMIC DNA]</scope>
    <source>
        <strain evidence="3 4">JCM 23209</strain>
    </source>
</reference>
<organism evidence="3 4">
    <name type="scientific">Rapidithrix thailandica</name>
    <dbReference type="NCBI Taxonomy" id="413964"/>
    <lineage>
        <taxon>Bacteria</taxon>
        <taxon>Pseudomonadati</taxon>
        <taxon>Bacteroidota</taxon>
        <taxon>Cytophagia</taxon>
        <taxon>Cytophagales</taxon>
        <taxon>Flammeovirgaceae</taxon>
        <taxon>Rapidithrix</taxon>
    </lineage>
</organism>
<dbReference type="EMBL" id="JBDKWZ010000002">
    <property type="protein sequence ID" value="MEN7546979.1"/>
    <property type="molecule type" value="Genomic_DNA"/>
</dbReference>
<comment type="caution">
    <text evidence="3">The sequence shown here is derived from an EMBL/GenBank/DDBJ whole genome shotgun (WGS) entry which is preliminary data.</text>
</comment>
<dbReference type="PANTHER" id="PTHR36700">
    <property type="entry name" value="CRISPR SYSTEM CMR SUBUNIT CMR4"/>
    <property type="match status" value="1"/>
</dbReference>
<evidence type="ECO:0000313" key="3">
    <source>
        <dbReference type="EMBL" id="MEN7546979.1"/>
    </source>
</evidence>
<name>A0AAW9S3M1_9BACT</name>
<feature type="domain" description="CRISPR type III-associated protein" evidence="2">
    <location>
        <begin position="12"/>
        <end position="332"/>
    </location>
</feature>
<keyword evidence="1" id="KW-0051">Antiviral defense</keyword>
<dbReference type="NCBIfam" id="TIGR02580">
    <property type="entry name" value="cas_RAMP_Cmr4"/>
    <property type="match status" value="1"/>
</dbReference>
<evidence type="ECO:0000313" key="4">
    <source>
        <dbReference type="Proteomes" id="UP001403385"/>
    </source>
</evidence>
<proteinExistence type="predicted"/>
<dbReference type="Proteomes" id="UP001403385">
    <property type="component" value="Unassembled WGS sequence"/>
</dbReference>
<dbReference type="PANTHER" id="PTHR36700:SF1">
    <property type="entry name" value="CRISPR SYSTEM CMR SUBUNIT CMR4"/>
    <property type="match status" value="1"/>
</dbReference>
<sequence>MYRKATPLFLICQSPLHAGSGSELGIVDLPIQRERHTSFPKIESSSLKGAIREAIERKVYNNPETNKTFKSLDANDTKIHRAFGYDEGSLKDSEKKALKDLFENKNKKGEYATDFAGALGFTDARLLFFPVKSMKGVFAWVTCPKSLKQFVEDMKMAKLQIAALEEVANFSLKEHSCITTSQAEVILKGDKGSNVILEEYTFNVSEVKVELENLGKWLADNILHEGNQVWAEKLAKDIIILPNDDFKDFVNLSTEVITRTKIDNSTGTVATGALFTEEYLPAESIMYSLVLTAAEFKAEDRIEEGSIRNFFNENLPPIVQIGGNATLGKGIVTTKFLNENGRN</sequence>
<dbReference type="InterPro" id="IPR013410">
    <property type="entry name" value="CRISPR-assoc_RAMP_Cmr4"/>
</dbReference>
<gene>
    <name evidence="3" type="primary">cmr4</name>
    <name evidence="3" type="ORF">AAG747_03620</name>
</gene>
<dbReference type="AlphaFoldDB" id="A0AAW9S3M1"/>
<dbReference type="RefSeq" id="WP_346819767.1">
    <property type="nucleotide sequence ID" value="NZ_JBDKWZ010000002.1"/>
</dbReference>
<dbReference type="InterPro" id="IPR005537">
    <property type="entry name" value="RAMP_III_fam"/>
</dbReference>